<reference evidence="7" key="1">
    <citation type="journal article" date="2017" name="Genome Biol.">
        <title>Comparative genomics reveals high biological diversity and specific adaptations in the industrially and medically important fungal genus Aspergillus.</title>
        <authorList>
            <person name="de Vries R.P."/>
            <person name="Riley R."/>
            <person name="Wiebenga A."/>
            <person name="Aguilar-Osorio G."/>
            <person name="Amillis S."/>
            <person name="Uchima C.A."/>
            <person name="Anderluh G."/>
            <person name="Asadollahi M."/>
            <person name="Askin M."/>
            <person name="Barry K."/>
            <person name="Battaglia E."/>
            <person name="Bayram O."/>
            <person name="Benocci T."/>
            <person name="Braus-Stromeyer S.A."/>
            <person name="Caldana C."/>
            <person name="Canovas D."/>
            <person name="Cerqueira G.C."/>
            <person name="Chen F."/>
            <person name="Chen W."/>
            <person name="Choi C."/>
            <person name="Clum A."/>
            <person name="Dos Santos R.A."/>
            <person name="Damasio A.R."/>
            <person name="Diallinas G."/>
            <person name="Emri T."/>
            <person name="Fekete E."/>
            <person name="Flipphi M."/>
            <person name="Freyberg S."/>
            <person name="Gallo A."/>
            <person name="Gournas C."/>
            <person name="Habgood R."/>
            <person name="Hainaut M."/>
            <person name="Harispe M.L."/>
            <person name="Henrissat B."/>
            <person name="Hilden K.S."/>
            <person name="Hope R."/>
            <person name="Hossain A."/>
            <person name="Karabika E."/>
            <person name="Karaffa L."/>
            <person name="Karanyi Z."/>
            <person name="Krasevec N."/>
            <person name="Kuo A."/>
            <person name="Kusch H."/>
            <person name="LaButti K."/>
            <person name="Lagendijk E.L."/>
            <person name="Lapidus A."/>
            <person name="Levasseur A."/>
            <person name="Lindquist E."/>
            <person name="Lipzen A."/>
            <person name="Logrieco A.F."/>
            <person name="MacCabe A."/>
            <person name="Maekelae M.R."/>
            <person name="Malavazi I."/>
            <person name="Melin P."/>
            <person name="Meyer V."/>
            <person name="Mielnichuk N."/>
            <person name="Miskei M."/>
            <person name="Molnar A.P."/>
            <person name="Mule G."/>
            <person name="Ngan C.Y."/>
            <person name="Orejas M."/>
            <person name="Orosz E."/>
            <person name="Ouedraogo J.P."/>
            <person name="Overkamp K.M."/>
            <person name="Park H.-S."/>
            <person name="Perrone G."/>
            <person name="Piumi F."/>
            <person name="Punt P.J."/>
            <person name="Ram A.F."/>
            <person name="Ramon A."/>
            <person name="Rauscher S."/>
            <person name="Record E."/>
            <person name="Riano-Pachon D.M."/>
            <person name="Robert V."/>
            <person name="Roehrig J."/>
            <person name="Ruller R."/>
            <person name="Salamov A."/>
            <person name="Salih N.S."/>
            <person name="Samson R.A."/>
            <person name="Sandor E."/>
            <person name="Sanguinetti M."/>
            <person name="Schuetze T."/>
            <person name="Sepcic K."/>
            <person name="Shelest E."/>
            <person name="Sherlock G."/>
            <person name="Sophianopoulou V."/>
            <person name="Squina F.M."/>
            <person name="Sun H."/>
            <person name="Susca A."/>
            <person name="Todd R.B."/>
            <person name="Tsang A."/>
            <person name="Unkles S.E."/>
            <person name="van de Wiele N."/>
            <person name="van Rossen-Uffink D."/>
            <person name="Oliveira J.V."/>
            <person name="Vesth T.C."/>
            <person name="Visser J."/>
            <person name="Yu J.-H."/>
            <person name="Zhou M."/>
            <person name="Andersen M.R."/>
            <person name="Archer D.B."/>
            <person name="Baker S.E."/>
            <person name="Benoit I."/>
            <person name="Brakhage A.A."/>
            <person name="Braus G.H."/>
            <person name="Fischer R."/>
            <person name="Frisvad J.C."/>
            <person name="Goldman G.H."/>
            <person name="Houbraken J."/>
            <person name="Oakley B."/>
            <person name="Pocsi I."/>
            <person name="Scazzocchio C."/>
            <person name="Seiboth B."/>
            <person name="vanKuyk P.A."/>
            <person name="Wortman J."/>
            <person name="Dyer P.S."/>
            <person name="Grigoriev I.V."/>
        </authorList>
    </citation>
    <scope>NUCLEOTIDE SEQUENCE [LARGE SCALE GENOMIC DNA]</scope>
    <source>
        <strain evidence="7">CBS 593.65</strain>
    </source>
</reference>
<sequence>QDLLGRPNVSLDRKSLDRYMQSFCEQVHVLFPILHLPSLHVRYTDLFVRPSRDDDRAVTEPWLQVIYLYYVGAIEKAGRLLALTVSQLHCLGFTRQEVVGSLPVFKAEMHRRLWWCVYYLDRQLAIESELPTVIQDTNVDLDRPLNLSDNWLSSYPSDTRTTSQLDFQVQEELSKSASTPISFLCALVRYAQTAGVVWKILYRNCTGQQLSRPILIEYLEDIVTSAQRKSGTDAGNQLPLSIEHRALVRMVCFELSPVIQR</sequence>
<dbReference type="PANTHER" id="PTHR31001">
    <property type="entry name" value="UNCHARACTERIZED TRANSCRIPTIONAL REGULATORY PROTEIN"/>
    <property type="match status" value="1"/>
</dbReference>
<dbReference type="GO" id="GO:0005634">
    <property type="term" value="C:nucleus"/>
    <property type="evidence" value="ECO:0007669"/>
    <property type="project" value="UniProtKB-SubCell"/>
</dbReference>
<keyword evidence="7" id="KW-1185">Reference proteome</keyword>
<evidence type="ECO:0000313" key="7">
    <source>
        <dbReference type="Proteomes" id="UP000184356"/>
    </source>
</evidence>
<dbReference type="CDD" id="cd12148">
    <property type="entry name" value="fungal_TF_MHR"/>
    <property type="match status" value="1"/>
</dbReference>
<organism evidence="6 7">
    <name type="scientific">Aspergillus sydowii CBS 593.65</name>
    <dbReference type="NCBI Taxonomy" id="1036612"/>
    <lineage>
        <taxon>Eukaryota</taxon>
        <taxon>Fungi</taxon>
        <taxon>Dikarya</taxon>
        <taxon>Ascomycota</taxon>
        <taxon>Pezizomycotina</taxon>
        <taxon>Eurotiomycetes</taxon>
        <taxon>Eurotiomycetidae</taxon>
        <taxon>Eurotiales</taxon>
        <taxon>Aspergillaceae</taxon>
        <taxon>Aspergillus</taxon>
        <taxon>Aspergillus subgen. Nidulantes</taxon>
    </lineage>
</organism>
<feature type="domain" description="Xylanolytic transcriptional activator regulatory" evidence="5">
    <location>
        <begin position="77"/>
        <end position="150"/>
    </location>
</feature>
<dbReference type="RefSeq" id="XP_040697440.1">
    <property type="nucleotide sequence ID" value="XM_040843094.1"/>
</dbReference>
<dbReference type="GO" id="GO:0006351">
    <property type="term" value="P:DNA-templated transcription"/>
    <property type="evidence" value="ECO:0007669"/>
    <property type="project" value="InterPro"/>
</dbReference>
<dbReference type="Pfam" id="PF04082">
    <property type="entry name" value="Fungal_trans"/>
    <property type="match status" value="1"/>
</dbReference>
<dbReference type="Proteomes" id="UP000184356">
    <property type="component" value="Unassembled WGS sequence"/>
</dbReference>
<evidence type="ECO:0000259" key="5">
    <source>
        <dbReference type="SMART" id="SM00906"/>
    </source>
</evidence>
<gene>
    <name evidence="6" type="ORF">ASPSYDRAFT_162624</name>
</gene>
<protein>
    <recommendedName>
        <fullName evidence="5">Xylanolytic transcriptional activator regulatory domain-containing protein</fullName>
    </recommendedName>
</protein>
<evidence type="ECO:0000256" key="3">
    <source>
        <dbReference type="ARBA" id="ARBA00023163"/>
    </source>
</evidence>
<evidence type="ECO:0000256" key="1">
    <source>
        <dbReference type="ARBA" id="ARBA00004123"/>
    </source>
</evidence>
<dbReference type="STRING" id="1036612.A0A1L9T2E1"/>
<keyword evidence="2" id="KW-0805">Transcription regulation</keyword>
<accession>A0A1L9T2E1</accession>
<dbReference type="InterPro" id="IPR007219">
    <property type="entry name" value="XnlR_reg_dom"/>
</dbReference>
<dbReference type="GO" id="GO:0003677">
    <property type="term" value="F:DNA binding"/>
    <property type="evidence" value="ECO:0007669"/>
    <property type="project" value="InterPro"/>
</dbReference>
<dbReference type="AlphaFoldDB" id="A0A1L9T2E1"/>
<feature type="non-terminal residue" evidence="6">
    <location>
        <position position="1"/>
    </location>
</feature>
<dbReference type="InterPro" id="IPR050613">
    <property type="entry name" value="Sec_Metabolite_Reg"/>
</dbReference>
<dbReference type="OrthoDB" id="3266505at2759"/>
<keyword evidence="4" id="KW-0539">Nucleus</keyword>
<evidence type="ECO:0000313" key="6">
    <source>
        <dbReference type="EMBL" id="OJJ53634.1"/>
    </source>
</evidence>
<keyword evidence="3" id="KW-0804">Transcription</keyword>
<dbReference type="GO" id="GO:0008270">
    <property type="term" value="F:zinc ion binding"/>
    <property type="evidence" value="ECO:0007669"/>
    <property type="project" value="InterPro"/>
</dbReference>
<dbReference type="EMBL" id="KV878597">
    <property type="protein sequence ID" value="OJJ53634.1"/>
    <property type="molecule type" value="Genomic_DNA"/>
</dbReference>
<comment type="subcellular location">
    <subcellularLocation>
        <location evidence="1">Nucleus</location>
    </subcellularLocation>
</comment>
<evidence type="ECO:0000256" key="4">
    <source>
        <dbReference type="ARBA" id="ARBA00023242"/>
    </source>
</evidence>
<evidence type="ECO:0000256" key="2">
    <source>
        <dbReference type="ARBA" id="ARBA00023015"/>
    </source>
</evidence>
<dbReference type="VEuPathDB" id="FungiDB:ASPSYDRAFT_162624"/>
<name>A0A1L9T2E1_9EURO</name>
<proteinExistence type="predicted"/>
<dbReference type="GeneID" id="63759167"/>
<dbReference type="SMART" id="SM00906">
    <property type="entry name" value="Fungal_trans"/>
    <property type="match status" value="1"/>
</dbReference>
<dbReference type="PANTHER" id="PTHR31001:SF40">
    <property type="entry name" value="ZN(II)2CYS6 TRANSCRIPTION FACTOR (EUROFUNG)"/>
    <property type="match status" value="1"/>
</dbReference>